<dbReference type="EMBL" id="KB468168">
    <property type="protein sequence ID" value="PCH44954.1"/>
    <property type="molecule type" value="Genomic_DNA"/>
</dbReference>
<dbReference type="AlphaFoldDB" id="A0A2H3K7A7"/>
<name>A0A2H3K7A7_WOLCO</name>
<gene>
    <name evidence="1" type="ORF">WOLCODRAFT_145261</name>
</gene>
<evidence type="ECO:0000313" key="1">
    <source>
        <dbReference type="EMBL" id="PCH44954.1"/>
    </source>
</evidence>
<proteinExistence type="predicted"/>
<sequence length="301" mass="33844">MDPSRNASAVDIRAIFPSLRCRPPAVFQDTIWLGGEHDGYRLCTLNDYPKCRENRPCLYKPTSASDRFLDLAASYQAQLSFGLIEAVVGEKFAEVQLLRPRNGDHVISSDGFRQIILSWQRRILALEDDRDTRRQWMARADTALKQAMSLLLMILMPLNNPFFRARLHIDTVGRIFQMLAAIAETLAFTKQLLRVQATTQNLKYSFVNMTFDAYQRDMISIGWCPFTVQLMAAEVCRTAYASTVRPFIRGDLGKKGHSACDKGGCIVNNINCATYVVQHTSPTCGCDPKGPPLEDVVDALQ</sequence>
<organism evidence="1 2">
    <name type="scientific">Wolfiporia cocos (strain MD-104)</name>
    <name type="common">Brown rot fungus</name>
    <dbReference type="NCBI Taxonomy" id="742152"/>
    <lineage>
        <taxon>Eukaryota</taxon>
        <taxon>Fungi</taxon>
        <taxon>Dikarya</taxon>
        <taxon>Basidiomycota</taxon>
        <taxon>Agaricomycotina</taxon>
        <taxon>Agaricomycetes</taxon>
        <taxon>Polyporales</taxon>
        <taxon>Phaeolaceae</taxon>
        <taxon>Wolfiporia</taxon>
    </lineage>
</organism>
<dbReference type="Proteomes" id="UP000218811">
    <property type="component" value="Unassembled WGS sequence"/>
</dbReference>
<evidence type="ECO:0000313" key="2">
    <source>
        <dbReference type="Proteomes" id="UP000218811"/>
    </source>
</evidence>
<keyword evidence="2" id="KW-1185">Reference proteome</keyword>
<dbReference type="STRING" id="742152.A0A2H3K7A7"/>
<protein>
    <submittedName>
        <fullName evidence="1">Uncharacterized protein</fullName>
    </submittedName>
</protein>
<reference evidence="1 2" key="1">
    <citation type="journal article" date="2012" name="Science">
        <title>The Paleozoic origin of enzymatic lignin decomposition reconstructed from 31 fungal genomes.</title>
        <authorList>
            <person name="Floudas D."/>
            <person name="Binder M."/>
            <person name="Riley R."/>
            <person name="Barry K."/>
            <person name="Blanchette R.A."/>
            <person name="Henrissat B."/>
            <person name="Martinez A.T."/>
            <person name="Otillar R."/>
            <person name="Spatafora J.W."/>
            <person name="Yadav J.S."/>
            <person name="Aerts A."/>
            <person name="Benoit I."/>
            <person name="Boyd A."/>
            <person name="Carlson A."/>
            <person name="Copeland A."/>
            <person name="Coutinho P.M."/>
            <person name="de Vries R.P."/>
            <person name="Ferreira P."/>
            <person name="Findley K."/>
            <person name="Foster B."/>
            <person name="Gaskell J."/>
            <person name="Glotzer D."/>
            <person name="Gorecki P."/>
            <person name="Heitman J."/>
            <person name="Hesse C."/>
            <person name="Hori C."/>
            <person name="Igarashi K."/>
            <person name="Jurgens J.A."/>
            <person name="Kallen N."/>
            <person name="Kersten P."/>
            <person name="Kohler A."/>
            <person name="Kuees U."/>
            <person name="Kumar T.K.A."/>
            <person name="Kuo A."/>
            <person name="LaButti K."/>
            <person name="Larrondo L.F."/>
            <person name="Lindquist E."/>
            <person name="Ling A."/>
            <person name="Lombard V."/>
            <person name="Lucas S."/>
            <person name="Lundell T."/>
            <person name="Martin R."/>
            <person name="McLaughlin D.J."/>
            <person name="Morgenstern I."/>
            <person name="Morin E."/>
            <person name="Murat C."/>
            <person name="Nagy L.G."/>
            <person name="Nolan M."/>
            <person name="Ohm R.A."/>
            <person name="Patyshakuliyeva A."/>
            <person name="Rokas A."/>
            <person name="Ruiz-Duenas F.J."/>
            <person name="Sabat G."/>
            <person name="Salamov A."/>
            <person name="Samejima M."/>
            <person name="Schmutz J."/>
            <person name="Slot J.C."/>
            <person name="St John F."/>
            <person name="Stenlid J."/>
            <person name="Sun H."/>
            <person name="Sun S."/>
            <person name="Syed K."/>
            <person name="Tsang A."/>
            <person name="Wiebenga A."/>
            <person name="Young D."/>
            <person name="Pisabarro A."/>
            <person name="Eastwood D.C."/>
            <person name="Martin F."/>
            <person name="Cullen D."/>
            <person name="Grigoriev I.V."/>
            <person name="Hibbett D.S."/>
        </authorList>
    </citation>
    <scope>NUCLEOTIDE SEQUENCE [LARGE SCALE GENOMIC DNA]</scope>
    <source>
        <strain evidence="1 2">MD-104</strain>
    </source>
</reference>
<accession>A0A2H3K7A7</accession>